<dbReference type="SUPFAM" id="SSF47413">
    <property type="entry name" value="lambda repressor-like DNA-binding domains"/>
    <property type="match status" value="1"/>
</dbReference>
<name>A0A6P1DB82_9NOCA</name>
<dbReference type="Proteomes" id="UP000470876">
    <property type="component" value="Unassembled WGS sequence"/>
</dbReference>
<reference evidence="4 5" key="1">
    <citation type="submission" date="2020-01" db="EMBL/GenBank/DDBJ databases">
        <title>Genetics and antimicrobial susceptibilities of Nocardia species isolated from the soil; a comparison with species isolated from humans.</title>
        <authorList>
            <person name="Carrasco G."/>
            <person name="Monzon S."/>
            <person name="Sansegundo M."/>
            <person name="Garcia E."/>
            <person name="Garrido N."/>
            <person name="Medina M.J."/>
            <person name="Villalon P."/>
            <person name="Ramirez-Arocha A.C."/>
            <person name="Jimenez P."/>
            <person name="Cuesta I."/>
            <person name="Valdezate S."/>
        </authorList>
    </citation>
    <scope>NUCLEOTIDE SEQUENCE [LARGE SCALE GENOMIC DNA]</scope>
    <source>
        <strain evidence="2 4">CNM20110639</strain>
        <strain evidence="3 5">CNM20110649</strain>
    </source>
</reference>
<comment type="caution">
    <text evidence="2">The sequence shown here is derived from an EMBL/GenBank/DDBJ whole genome shotgun (WGS) entry which is preliminary data.</text>
</comment>
<dbReference type="InterPro" id="IPR001387">
    <property type="entry name" value="Cro/C1-type_HTH"/>
</dbReference>
<dbReference type="EMBL" id="JAAGUZ010000039">
    <property type="protein sequence ID" value="NEW45943.1"/>
    <property type="molecule type" value="Genomic_DNA"/>
</dbReference>
<feature type="domain" description="DUF5753" evidence="1">
    <location>
        <begin position="103"/>
        <end position="284"/>
    </location>
</feature>
<dbReference type="InterPro" id="IPR010982">
    <property type="entry name" value="Lambda_DNA-bd_dom_sf"/>
</dbReference>
<dbReference type="Pfam" id="PF13560">
    <property type="entry name" value="HTH_31"/>
    <property type="match status" value="1"/>
</dbReference>
<dbReference type="CDD" id="cd00093">
    <property type="entry name" value="HTH_XRE"/>
    <property type="match status" value="1"/>
</dbReference>
<dbReference type="GO" id="GO:0003677">
    <property type="term" value="F:DNA binding"/>
    <property type="evidence" value="ECO:0007669"/>
    <property type="project" value="InterPro"/>
</dbReference>
<evidence type="ECO:0000313" key="5">
    <source>
        <dbReference type="Proteomes" id="UP000470876"/>
    </source>
</evidence>
<dbReference type="InterPro" id="IPR043917">
    <property type="entry name" value="DUF5753"/>
</dbReference>
<accession>A0A6P1DB82</accession>
<evidence type="ECO:0000313" key="4">
    <source>
        <dbReference type="Proteomes" id="UP000468928"/>
    </source>
</evidence>
<dbReference type="AlphaFoldDB" id="A0A6P1DB82"/>
<sequence>MTEDGAGPSLPLRQLGQYFRRARSDAHLTLDQVSAHMEWSPSKLSRLERGQPGKLTNRDIRTLCEFLEFETEQTAAMLGLAQQAAVKSWWHAFGDLIPENFNVYVGMESSARHLEIFRPDIIPGLFQTADYTRVLDRIYFPSGSAEEHDMRIDVRMKRQKIFTRKIKPVTLDVVLHESVLRTIVGGGAVMAAQLSHLADVSTRPNVSIRVLPFAAGFPVGLAVGPYVILEFGTAPIEPTVVYVENYTGDLYLEGESDLQKYRSATAAIQRVALDAVSSRNLLRQMTKEYRQ</sequence>
<gene>
    <name evidence="2" type="ORF">GV789_16025</name>
    <name evidence="3" type="ORF">GV794_08615</name>
</gene>
<evidence type="ECO:0000313" key="2">
    <source>
        <dbReference type="EMBL" id="NEW45943.1"/>
    </source>
</evidence>
<evidence type="ECO:0000313" key="3">
    <source>
        <dbReference type="EMBL" id="NEW55713.1"/>
    </source>
</evidence>
<organism evidence="2 4">
    <name type="scientific">Nocardia cyriacigeorgica</name>
    <dbReference type="NCBI Taxonomy" id="135487"/>
    <lineage>
        <taxon>Bacteria</taxon>
        <taxon>Bacillati</taxon>
        <taxon>Actinomycetota</taxon>
        <taxon>Actinomycetes</taxon>
        <taxon>Mycobacteriales</taxon>
        <taxon>Nocardiaceae</taxon>
        <taxon>Nocardia</taxon>
    </lineage>
</organism>
<dbReference type="RefSeq" id="WP_163824338.1">
    <property type="nucleotide sequence ID" value="NZ_JAAGUX010000010.1"/>
</dbReference>
<evidence type="ECO:0000259" key="1">
    <source>
        <dbReference type="Pfam" id="PF19054"/>
    </source>
</evidence>
<keyword evidence="5" id="KW-1185">Reference proteome</keyword>
<dbReference type="Gene3D" id="1.10.260.40">
    <property type="entry name" value="lambda repressor-like DNA-binding domains"/>
    <property type="match status" value="1"/>
</dbReference>
<dbReference type="Proteomes" id="UP000468928">
    <property type="component" value="Unassembled WGS sequence"/>
</dbReference>
<dbReference type="Pfam" id="PF19054">
    <property type="entry name" value="DUF5753"/>
    <property type="match status" value="1"/>
</dbReference>
<dbReference type="EMBL" id="JAAGUX010000010">
    <property type="protein sequence ID" value="NEW55713.1"/>
    <property type="molecule type" value="Genomic_DNA"/>
</dbReference>
<proteinExistence type="predicted"/>
<protein>
    <submittedName>
        <fullName evidence="2">Helix-turn-helix domain-containing protein</fullName>
    </submittedName>
</protein>